<proteinExistence type="predicted"/>
<dbReference type="AlphaFoldDB" id="A0A0R1WN72"/>
<comment type="function">
    <text evidence="1">May bind long-chain fatty acids, such as palmitate, and may play a role in lipid transport or fatty acid metabolism.</text>
</comment>
<dbReference type="PATRIC" id="fig|1423779.3.peg.1898"/>
<dbReference type="InterPro" id="IPR043168">
    <property type="entry name" value="DegV_C"/>
</dbReference>
<accession>A0A0R1WN72</accession>
<evidence type="ECO:0000313" key="4">
    <source>
        <dbReference type="Proteomes" id="UP000050973"/>
    </source>
</evidence>
<gene>
    <name evidence="3" type="ORF">FC49_GL001831</name>
</gene>
<sequence>MIVKIITDSGANSFEPLIGGVPHRSVPLTLIVNGQSWSDDPQLDLANFQQALKNTKTATSSACPSVGAWLQSFAGADQVYVLTITSALSGSYNSAVQAAKLYLADHPETKIHVFDTKSAGPQVRLLASQLAILINHQYPFDEIIQLMNQQIQQTDLLFVLAELDNLANNGRVSPAIAKLTHLLNLYVYGTASDVGAFKLLGKLRGGKRMLHKIVTVMEKQGYIGGRVFIDHVDCREKAARLASAISARYPNAIINITACGALCSYYAESGGLMIGFEK</sequence>
<dbReference type="SUPFAM" id="SSF82549">
    <property type="entry name" value="DAK1/DegV-like"/>
    <property type="match status" value="1"/>
</dbReference>
<evidence type="ECO:0000256" key="1">
    <source>
        <dbReference type="ARBA" id="ARBA00003238"/>
    </source>
</evidence>
<dbReference type="Gene3D" id="2.20.28.50">
    <property type="entry name" value="degv family protein"/>
    <property type="match status" value="1"/>
</dbReference>
<dbReference type="InterPro" id="IPR003797">
    <property type="entry name" value="DegV"/>
</dbReference>
<organism evidence="3 4">
    <name type="scientific">Limosilactobacillus oris DSM 4864</name>
    <dbReference type="NCBI Taxonomy" id="1423779"/>
    <lineage>
        <taxon>Bacteria</taxon>
        <taxon>Bacillati</taxon>
        <taxon>Bacillota</taxon>
        <taxon>Bacilli</taxon>
        <taxon>Lactobacillales</taxon>
        <taxon>Lactobacillaceae</taxon>
        <taxon>Limosilactobacillus</taxon>
    </lineage>
</organism>
<dbReference type="PANTHER" id="PTHR33434:SF2">
    <property type="entry name" value="FATTY ACID-BINDING PROTEIN TM_1468"/>
    <property type="match status" value="1"/>
</dbReference>
<evidence type="ECO:0000256" key="2">
    <source>
        <dbReference type="ARBA" id="ARBA00023121"/>
    </source>
</evidence>
<dbReference type="NCBIfam" id="TIGR00762">
    <property type="entry name" value="DegV"/>
    <property type="match status" value="1"/>
</dbReference>
<evidence type="ECO:0000313" key="3">
    <source>
        <dbReference type="EMBL" id="KRM15724.1"/>
    </source>
</evidence>
<dbReference type="PROSITE" id="PS51482">
    <property type="entry name" value="DEGV"/>
    <property type="match status" value="1"/>
</dbReference>
<keyword evidence="2" id="KW-0446">Lipid-binding</keyword>
<comment type="caution">
    <text evidence="3">The sequence shown here is derived from an EMBL/GenBank/DDBJ whole genome shotgun (WGS) entry which is preliminary data.</text>
</comment>
<protein>
    <submittedName>
        <fullName evidence="3">EDD domain protein, DegV family</fullName>
    </submittedName>
</protein>
<reference evidence="3 4" key="1">
    <citation type="journal article" date="2015" name="Genome Announc.">
        <title>Expanding the biotechnology potential of lactobacilli through comparative genomics of 213 strains and associated genera.</title>
        <authorList>
            <person name="Sun Z."/>
            <person name="Harris H.M."/>
            <person name="McCann A."/>
            <person name="Guo C."/>
            <person name="Argimon S."/>
            <person name="Zhang W."/>
            <person name="Yang X."/>
            <person name="Jeffery I.B."/>
            <person name="Cooney J.C."/>
            <person name="Kagawa T.F."/>
            <person name="Liu W."/>
            <person name="Song Y."/>
            <person name="Salvetti E."/>
            <person name="Wrobel A."/>
            <person name="Rasinkangas P."/>
            <person name="Parkhill J."/>
            <person name="Rea M.C."/>
            <person name="O'Sullivan O."/>
            <person name="Ritari J."/>
            <person name="Douillard F.P."/>
            <person name="Paul Ross R."/>
            <person name="Yang R."/>
            <person name="Briner A.E."/>
            <person name="Felis G.E."/>
            <person name="de Vos W.M."/>
            <person name="Barrangou R."/>
            <person name="Klaenhammer T.R."/>
            <person name="Caufield P.W."/>
            <person name="Cui Y."/>
            <person name="Zhang H."/>
            <person name="O'Toole P.W."/>
        </authorList>
    </citation>
    <scope>NUCLEOTIDE SEQUENCE [LARGE SCALE GENOMIC DNA]</scope>
    <source>
        <strain evidence="3 4">DSM 4864</strain>
    </source>
</reference>
<dbReference type="GO" id="GO:0008289">
    <property type="term" value="F:lipid binding"/>
    <property type="evidence" value="ECO:0007669"/>
    <property type="project" value="UniProtKB-KW"/>
</dbReference>
<dbReference type="PANTHER" id="PTHR33434">
    <property type="entry name" value="DEGV DOMAIN-CONTAINING PROTEIN DR_1986-RELATED"/>
    <property type="match status" value="1"/>
</dbReference>
<name>A0A0R1WN72_9LACO</name>
<dbReference type="EMBL" id="AZGE01000008">
    <property type="protein sequence ID" value="KRM15724.1"/>
    <property type="molecule type" value="Genomic_DNA"/>
</dbReference>
<dbReference type="Pfam" id="PF02645">
    <property type="entry name" value="DegV"/>
    <property type="match status" value="1"/>
</dbReference>
<dbReference type="InterPro" id="IPR050270">
    <property type="entry name" value="DegV_domain_contain"/>
</dbReference>
<dbReference type="Gene3D" id="3.40.50.10440">
    <property type="entry name" value="Dihydroxyacetone kinase, domain 1"/>
    <property type="match status" value="1"/>
</dbReference>
<dbReference type="Gene3D" id="3.30.1180.10">
    <property type="match status" value="1"/>
</dbReference>
<dbReference type="RefSeq" id="WP_003711353.1">
    <property type="nucleotide sequence ID" value="NZ_AZGE01000008.1"/>
</dbReference>
<dbReference type="Proteomes" id="UP000050973">
    <property type="component" value="Unassembled WGS sequence"/>
</dbReference>